<feature type="compositionally biased region" description="Low complexity" evidence="1">
    <location>
        <begin position="26"/>
        <end position="44"/>
    </location>
</feature>
<name>A0A0V1N7G0_9BILA</name>
<protein>
    <submittedName>
        <fullName evidence="2">Uncharacterized protein</fullName>
    </submittedName>
</protein>
<feature type="region of interest" description="Disordered" evidence="1">
    <location>
        <begin position="1"/>
        <end position="65"/>
    </location>
</feature>
<accession>A0A0V1N7G0</accession>
<dbReference type="Proteomes" id="UP000054843">
    <property type="component" value="Unassembled WGS sequence"/>
</dbReference>
<evidence type="ECO:0000313" key="3">
    <source>
        <dbReference type="Proteomes" id="UP000054843"/>
    </source>
</evidence>
<dbReference type="EMBL" id="JYDO01000004">
    <property type="protein sequence ID" value="KRZ79942.1"/>
    <property type="molecule type" value="Genomic_DNA"/>
</dbReference>
<proteinExistence type="predicted"/>
<dbReference type="AlphaFoldDB" id="A0A0V1N7G0"/>
<feature type="compositionally biased region" description="Basic residues" evidence="1">
    <location>
        <begin position="1"/>
        <end position="10"/>
    </location>
</feature>
<evidence type="ECO:0000256" key="1">
    <source>
        <dbReference type="SAM" id="MobiDB-lite"/>
    </source>
</evidence>
<sequence length="65" mass="6984">MKKKAIVKKRSFGETTPIPTVYNEEASAASTDPSSSGSSRFSSAYGLQCTKTEQNAAPDPKQRLC</sequence>
<reference evidence="2 3" key="1">
    <citation type="submission" date="2015-01" db="EMBL/GenBank/DDBJ databases">
        <title>Evolution of Trichinella species and genotypes.</title>
        <authorList>
            <person name="Korhonen P.K."/>
            <person name="Edoardo P."/>
            <person name="Giuseppe L.R."/>
            <person name="Gasser R.B."/>
        </authorList>
    </citation>
    <scope>NUCLEOTIDE SEQUENCE [LARGE SCALE GENOMIC DNA]</scope>
    <source>
        <strain evidence="2">ISS1980</strain>
    </source>
</reference>
<gene>
    <name evidence="2" type="ORF">T10_11682</name>
</gene>
<organism evidence="2 3">
    <name type="scientific">Trichinella papuae</name>
    <dbReference type="NCBI Taxonomy" id="268474"/>
    <lineage>
        <taxon>Eukaryota</taxon>
        <taxon>Metazoa</taxon>
        <taxon>Ecdysozoa</taxon>
        <taxon>Nematoda</taxon>
        <taxon>Enoplea</taxon>
        <taxon>Dorylaimia</taxon>
        <taxon>Trichinellida</taxon>
        <taxon>Trichinellidae</taxon>
        <taxon>Trichinella</taxon>
    </lineage>
</organism>
<keyword evidence="3" id="KW-1185">Reference proteome</keyword>
<evidence type="ECO:0000313" key="2">
    <source>
        <dbReference type="EMBL" id="KRZ79942.1"/>
    </source>
</evidence>
<comment type="caution">
    <text evidence="2">The sequence shown here is derived from an EMBL/GenBank/DDBJ whole genome shotgun (WGS) entry which is preliminary data.</text>
</comment>